<name>A0ABR1WAS1_9PEZI</name>
<accession>A0ABR1WAS1</accession>
<feature type="coiled-coil region" evidence="1">
    <location>
        <begin position="176"/>
        <end position="226"/>
    </location>
</feature>
<proteinExistence type="predicted"/>
<evidence type="ECO:0000313" key="3">
    <source>
        <dbReference type="EMBL" id="KAK8080581.1"/>
    </source>
</evidence>
<feature type="compositionally biased region" description="Low complexity" evidence="2">
    <location>
        <begin position="99"/>
        <end position="111"/>
    </location>
</feature>
<keyword evidence="4" id="KW-1185">Reference proteome</keyword>
<feature type="compositionally biased region" description="Polar residues" evidence="2">
    <location>
        <begin position="322"/>
        <end position="333"/>
    </location>
</feature>
<feature type="compositionally biased region" description="Polar residues" evidence="2">
    <location>
        <begin position="1"/>
        <end position="16"/>
    </location>
</feature>
<feature type="region of interest" description="Disordered" evidence="2">
    <location>
        <begin position="234"/>
        <end position="377"/>
    </location>
</feature>
<gene>
    <name evidence="3" type="ORF">PG997_008399</name>
</gene>
<evidence type="ECO:0000313" key="4">
    <source>
        <dbReference type="Proteomes" id="UP001433268"/>
    </source>
</evidence>
<sequence length="377" mass="41997">MGRSGNASSPHNNSISNRKKASSFTGFLGKLLPTHRPEQGGTIRSLDDKSTESAYRDVGINPEALNHWNIPKDLPICRRLELEEDCVPSFSRRPEPTRPRTSPVPRRLSTPFKRPDRRLSAAETQHLLRRKHRELKASGDWLGVTGANPHTGQYNVLTPTESVSSELTTPSTRLEMSKLTKTVRQAERNYEKAKRIEGAAKEKHRMEKAQLKLDKIEKAKAVIQQQHGSLEWKKHGREWSSVREPGLSPIAQSFTNTEESENRSEGHISENESVISCKESKGKQPVRASPLSSSRRHEGGNKLRKRRRNAEPSADTIIHTPPRQQSGILSSPGQDPEDGGTKPDAQVSNPLRAGKHFYGDAGAEPWIQGGPAQTKLQ</sequence>
<feature type="region of interest" description="Disordered" evidence="2">
    <location>
        <begin position="89"/>
        <end position="118"/>
    </location>
</feature>
<reference evidence="3 4" key="1">
    <citation type="submission" date="2023-01" db="EMBL/GenBank/DDBJ databases">
        <title>Analysis of 21 Apiospora genomes using comparative genomics revels a genus with tremendous synthesis potential of carbohydrate active enzymes and secondary metabolites.</title>
        <authorList>
            <person name="Sorensen T."/>
        </authorList>
    </citation>
    <scope>NUCLEOTIDE SEQUENCE [LARGE SCALE GENOMIC DNA]</scope>
    <source>
        <strain evidence="3 4">CBS 114990</strain>
    </source>
</reference>
<feature type="compositionally biased region" description="Basic and acidic residues" evidence="2">
    <location>
        <begin position="260"/>
        <end position="270"/>
    </location>
</feature>
<protein>
    <submittedName>
        <fullName evidence="3">Uncharacterized protein</fullName>
    </submittedName>
</protein>
<dbReference type="RefSeq" id="XP_066668056.1">
    <property type="nucleotide sequence ID" value="XM_066812714.1"/>
</dbReference>
<comment type="caution">
    <text evidence="3">The sequence shown here is derived from an EMBL/GenBank/DDBJ whole genome shotgun (WGS) entry which is preliminary data.</text>
</comment>
<feature type="region of interest" description="Disordered" evidence="2">
    <location>
        <begin position="1"/>
        <end position="52"/>
    </location>
</feature>
<evidence type="ECO:0000256" key="2">
    <source>
        <dbReference type="SAM" id="MobiDB-lite"/>
    </source>
</evidence>
<dbReference type="GeneID" id="92045774"/>
<dbReference type="EMBL" id="JAQQWN010000006">
    <property type="protein sequence ID" value="KAK8080581.1"/>
    <property type="molecule type" value="Genomic_DNA"/>
</dbReference>
<organism evidence="3 4">
    <name type="scientific">Apiospora hydei</name>
    <dbReference type="NCBI Taxonomy" id="1337664"/>
    <lineage>
        <taxon>Eukaryota</taxon>
        <taxon>Fungi</taxon>
        <taxon>Dikarya</taxon>
        <taxon>Ascomycota</taxon>
        <taxon>Pezizomycotina</taxon>
        <taxon>Sordariomycetes</taxon>
        <taxon>Xylariomycetidae</taxon>
        <taxon>Amphisphaeriales</taxon>
        <taxon>Apiosporaceae</taxon>
        <taxon>Apiospora</taxon>
    </lineage>
</organism>
<keyword evidence="1" id="KW-0175">Coiled coil</keyword>
<evidence type="ECO:0000256" key="1">
    <source>
        <dbReference type="SAM" id="Coils"/>
    </source>
</evidence>
<dbReference type="Proteomes" id="UP001433268">
    <property type="component" value="Unassembled WGS sequence"/>
</dbReference>